<name>A0A1R2D2Y7_9CILI</name>
<dbReference type="SUPFAM" id="SSF81324">
    <property type="entry name" value="Voltage-gated potassium channels"/>
    <property type="match status" value="1"/>
</dbReference>
<dbReference type="OrthoDB" id="6128189at2759"/>
<dbReference type="GO" id="GO:0016020">
    <property type="term" value="C:membrane"/>
    <property type="evidence" value="ECO:0007669"/>
    <property type="project" value="InterPro"/>
</dbReference>
<feature type="transmembrane region" description="Helical" evidence="1">
    <location>
        <begin position="58"/>
        <end position="80"/>
    </location>
</feature>
<accession>A0A1R2D2Y7</accession>
<feature type="transmembrane region" description="Helical" evidence="1">
    <location>
        <begin position="100"/>
        <end position="119"/>
    </location>
</feature>
<keyword evidence="4" id="KW-1185">Reference proteome</keyword>
<reference evidence="3 4" key="1">
    <citation type="submission" date="2016-11" db="EMBL/GenBank/DDBJ databases">
        <title>The macronuclear genome of Stentor coeruleus: a giant cell with tiny introns.</title>
        <authorList>
            <person name="Slabodnick M."/>
            <person name="Ruby J.G."/>
            <person name="Reiff S.B."/>
            <person name="Swart E.C."/>
            <person name="Gosai S."/>
            <person name="Prabakaran S."/>
            <person name="Witkowska E."/>
            <person name="Larue G.E."/>
            <person name="Fisher S."/>
            <person name="Freeman R.M."/>
            <person name="Gunawardena J."/>
            <person name="Chu W."/>
            <person name="Stover N.A."/>
            <person name="Gregory B.D."/>
            <person name="Nowacki M."/>
            <person name="Derisi J."/>
            <person name="Roy S.W."/>
            <person name="Marshall W.F."/>
            <person name="Sood P."/>
        </authorList>
    </citation>
    <scope>NUCLEOTIDE SEQUENCE [LARGE SCALE GENOMIC DNA]</scope>
    <source>
        <strain evidence="3">WM001</strain>
    </source>
</reference>
<evidence type="ECO:0000313" key="3">
    <source>
        <dbReference type="EMBL" id="OMJ95634.1"/>
    </source>
</evidence>
<dbReference type="InterPro" id="IPR013099">
    <property type="entry name" value="K_chnl_dom"/>
</dbReference>
<gene>
    <name evidence="3" type="ORF">SteCoe_878</name>
</gene>
<comment type="caution">
    <text evidence="3">The sequence shown here is derived from an EMBL/GenBank/DDBJ whole genome shotgun (WGS) entry which is preliminary data.</text>
</comment>
<protein>
    <recommendedName>
        <fullName evidence="2">Potassium channel domain-containing protein</fullName>
    </recommendedName>
</protein>
<proteinExistence type="predicted"/>
<keyword evidence="1" id="KW-1133">Transmembrane helix</keyword>
<dbReference type="PANTHER" id="PTHR10153">
    <property type="entry name" value="SMALL CONDUCTANCE CALCIUM-ACTIVATED POTASSIUM CHANNEL"/>
    <property type="match status" value="1"/>
</dbReference>
<evidence type="ECO:0000259" key="2">
    <source>
        <dbReference type="Pfam" id="PF07885"/>
    </source>
</evidence>
<dbReference type="AlphaFoldDB" id="A0A1R2D2Y7"/>
<dbReference type="Gene3D" id="1.10.287.70">
    <property type="match status" value="1"/>
</dbReference>
<organism evidence="3 4">
    <name type="scientific">Stentor coeruleus</name>
    <dbReference type="NCBI Taxonomy" id="5963"/>
    <lineage>
        <taxon>Eukaryota</taxon>
        <taxon>Sar</taxon>
        <taxon>Alveolata</taxon>
        <taxon>Ciliophora</taxon>
        <taxon>Postciliodesmatophora</taxon>
        <taxon>Heterotrichea</taxon>
        <taxon>Heterotrichida</taxon>
        <taxon>Stentoridae</taxon>
        <taxon>Stentor</taxon>
    </lineage>
</organism>
<keyword evidence="1" id="KW-0812">Transmembrane</keyword>
<keyword evidence="1" id="KW-0472">Membrane</keyword>
<dbReference type="Proteomes" id="UP000187209">
    <property type="component" value="Unassembled WGS sequence"/>
</dbReference>
<evidence type="ECO:0000256" key="1">
    <source>
        <dbReference type="SAM" id="Phobius"/>
    </source>
</evidence>
<dbReference type="InterPro" id="IPR015449">
    <property type="entry name" value="K_chnl_Ca-activ_SK"/>
</dbReference>
<feature type="transmembrane region" description="Helical" evidence="1">
    <location>
        <begin position="165"/>
        <end position="185"/>
    </location>
</feature>
<evidence type="ECO:0000313" key="4">
    <source>
        <dbReference type="Proteomes" id="UP000187209"/>
    </source>
</evidence>
<dbReference type="Pfam" id="PF07885">
    <property type="entry name" value="Ion_trans_2"/>
    <property type="match status" value="1"/>
</dbReference>
<feature type="transmembrane region" description="Helical" evidence="1">
    <location>
        <begin position="260"/>
        <end position="280"/>
    </location>
</feature>
<feature type="domain" description="Potassium channel" evidence="2">
    <location>
        <begin position="275"/>
        <end position="346"/>
    </location>
</feature>
<sequence>MNESYLNVNRSFNLDKSLGKVTTNDCLENQNISFLIEEKHQRRMQAKLHVEYFRRWRLYRFLSALFGSLAIIPAIISYEMSFAENRTHDQCEVNTENQTFLRMIILLMSLTGILLQFPFKYYYYKWMKLYPLTFEELPPSYKPTCLEIIEMMRKRTIFEYFKEHSTYLVTILFLIFPYPGMYTKIHFSQQFKYKQYTLCYYLEEIFYFVMFLRVFYLVFSAFSYGQFQNPLAYRICESYRINVTNMYSVKCYACMYPKKVLFFVFLIPGIVVFGIGTRIFERTIKFNGMNFDSLENSMWCIVVTMMTVGYGDTIPASNLARGVICLSIFWGGIILSLTFVYFGSILKLDQRETSAFRAILATKESGYLICDKVLEKLAREGKLKGWRAFRYKIMLYLEGNKRRISQDTIRYRKSANFARHLENIDNVADSVKLKLKKLLREV</sequence>
<dbReference type="GO" id="GO:0016286">
    <property type="term" value="F:small conductance calcium-activated potassium channel activity"/>
    <property type="evidence" value="ECO:0007669"/>
    <property type="project" value="InterPro"/>
</dbReference>
<feature type="transmembrane region" description="Helical" evidence="1">
    <location>
        <begin position="205"/>
        <end position="224"/>
    </location>
</feature>
<feature type="transmembrane region" description="Helical" evidence="1">
    <location>
        <begin position="319"/>
        <end position="342"/>
    </location>
</feature>
<dbReference type="EMBL" id="MPUH01000009">
    <property type="protein sequence ID" value="OMJ95634.1"/>
    <property type="molecule type" value="Genomic_DNA"/>
</dbReference>